<dbReference type="InterPro" id="IPR050448">
    <property type="entry name" value="OpgB/LTA_synthase_biosynth"/>
</dbReference>
<gene>
    <name evidence="14" type="ORF">SAMN05421737_11139</name>
</gene>
<dbReference type="InterPro" id="IPR012160">
    <property type="entry name" value="LtaS-like"/>
</dbReference>
<keyword evidence="4 12" id="KW-0812">Transmembrane</keyword>
<evidence type="ECO:0000256" key="11">
    <source>
        <dbReference type="SAM" id="MobiDB-lite"/>
    </source>
</evidence>
<feature type="transmembrane region" description="Helical" evidence="12">
    <location>
        <begin position="12"/>
        <end position="33"/>
    </location>
</feature>
<feature type="binding site" evidence="10">
    <location>
        <position position="296"/>
    </location>
    <ligand>
        <name>Mn(2+)</name>
        <dbReference type="ChEBI" id="CHEBI:29035"/>
    </ligand>
</feature>
<dbReference type="PIRSF" id="PIRSF005091">
    <property type="entry name" value="Mmb_sulf_HI1246"/>
    <property type="match status" value="1"/>
</dbReference>
<dbReference type="EMBL" id="FMYM01000011">
    <property type="protein sequence ID" value="SDC60469.1"/>
    <property type="molecule type" value="Genomic_DNA"/>
</dbReference>
<keyword evidence="9" id="KW-0464">Manganese</keyword>
<evidence type="ECO:0000256" key="4">
    <source>
        <dbReference type="ARBA" id="ARBA00022692"/>
    </source>
</evidence>
<dbReference type="InterPro" id="IPR000917">
    <property type="entry name" value="Sulfatase_N"/>
</dbReference>
<evidence type="ECO:0000256" key="1">
    <source>
        <dbReference type="ARBA" id="ARBA00004651"/>
    </source>
</evidence>
<dbReference type="AlphaFoldDB" id="A0A1G6MY35"/>
<dbReference type="GO" id="GO:0046872">
    <property type="term" value="F:metal ion binding"/>
    <property type="evidence" value="ECO:0007669"/>
    <property type="project" value="UniProtKB-KW"/>
</dbReference>
<dbReference type="PANTHER" id="PTHR47371">
    <property type="entry name" value="LIPOTEICHOIC ACID SYNTHASE"/>
    <property type="match status" value="1"/>
</dbReference>
<feature type="region of interest" description="Disordered" evidence="11">
    <location>
        <begin position="620"/>
        <end position="641"/>
    </location>
</feature>
<dbReference type="RefSeq" id="WP_090776439.1">
    <property type="nucleotide sequence ID" value="NZ_FMYM01000011.1"/>
</dbReference>
<evidence type="ECO:0000256" key="9">
    <source>
        <dbReference type="PIRSR" id="PIRSR005091-2"/>
    </source>
</evidence>
<evidence type="ECO:0000256" key="10">
    <source>
        <dbReference type="PIRSR" id="PIRSR005091-3"/>
    </source>
</evidence>
<evidence type="ECO:0000313" key="15">
    <source>
        <dbReference type="Proteomes" id="UP000242662"/>
    </source>
</evidence>
<keyword evidence="15" id="KW-1185">Reference proteome</keyword>
<dbReference type="CDD" id="cd16015">
    <property type="entry name" value="LTA_synthase"/>
    <property type="match status" value="1"/>
</dbReference>
<evidence type="ECO:0000256" key="7">
    <source>
        <dbReference type="PIRNR" id="PIRNR005091"/>
    </source>
</evidence>
<feature type="binding site" evidence="10">
    <location>
        <position position="471"/>
    </location>
    <ligand>
        <name>Mn(2+)</name>
        <dbReference type="ChEBI" id="CHEBI:29035"/>
    </ligand>
</feature>
<feature type="binding site" evidence="10">
    <location>
        <position position="472"/>
    </location>
    <ligand>
        <name>Mn(2+)</name>
        <dbReference type="ChEBI" id="CHEBI:29035"/>
    </ligand>
</feature>
<keyword evidence="9" id="KW-0479">Metal-binding</keyword>
<feature type="transmembrane region" description="Helical" evidence="12">
    <location>
        <begin position="155"/>
        <end position="174"/>
    </location>
</feature>
<dbReference type="STRING" id="1464122.SAMN05421737_11139"/>
<evidence type="ECO:0000256" key="2">
    <source>
        <dbReference type="ARBA" id="ARBA00009983"/>
    </source>
</evidence>
<evidence type="ECO:0000256" key="3">
    <source>
        <dbReference type="ARBA" id="ARBA00022475"/>
    </source>
</evidence>
<dbReference type="Proteomes" id="UP000242662">
    <property type="component" value="Unassembled WGS sequence"/>
</dbReference>
<dbReference type="OrthoDB" id="5901192at2"/>
<reference evidence="15" key="1">
    <citation type="submission" date="2016-09" db="EMBL/GenBank/DDBJ databases">
        <authorList>
            <person name="Varghese N."/>
            <person name="Submissions S."/>
        </authorList>
    </citation>
    <scope>NUCLEOTIDE SEQUENCE [LARGE SCALE GENOMIC DNA]</scope>
    <source>
        <strain evidence="15">25nlg</strain>
    </source>
</reference>
<comment type="similarity">
    <text evidence="2 7">Belongs to the LTA synthase family.</text>
</comment>
<dbReference type="Gene3D" id="3.30.1120.170">
    <property type="match status" value="1"/>
</dbReference>
<organism evidence="14 15">
    <name type="scientific">Shouchella lonarensis</name>
    <dbReference type="NCBI Taxonomy" id="1464122"/>
    <lineage>
        <taxon>Bacteria</taxon>
        <taxon>Bacillati</taxon>
        <taxon>Bacillota</taxon>
        <taxon>Bacilli</taxon>
        <taxon>Bacillales</taxon>
        <taxon>Bacillaceae</taxon>
        <taxon>Shouchella</taxon>
    </lineage>
</organism>
<evidence type="ECO:0000256" key="8">
    <source>
        <dbReference type="PIRSR" id="PIRSR005091-1"/>
    </source>
</evidence>
<comment type="subcellular location">
    <subcellularLocation>
        <location evidence="1">Cell membrane</location>
        <topology evidence="1">Multi-pass membrane protein</topology>
    </subcellularLocation>
</comment>
<keyword evidence="6 7" id="KW-0472">Membrane</keyword>
<dbReference type="GO" id="GO:0005886">
    <property type="term" value="C:plasma membrane"/>
    <property type="evidence" value="ECO:0007669"/>
    <property type="project" value="UniProtKB-SubCell"/>
</dbReference>
<dbReference type="SUPFAM" id="SSF53649">
    <property type="entry name" value="Alkaline phosphatase-like"/>
    <property type="match status" value="1"/>
</dbReference>
<keyword evidence="3 7" id="KW-1003">Cell membrane</keyword>
<proteinExistence type="inferred from homology"/>
<feature type="transmembrane region" description="Helical" evidence="12">
    <location>
        <begin position="121"/>
        <end position="140"/>
    </location>
</feature>
<evidence type="ECO:0000256" key="5">
    <source>
        <dbReference type="ARBA" id="ARBA00022989"/>
    </source>
</evidence>
<sequence>MVANVKAGFRRLKFFWLAVLLLSVKTYVLYKVAFMIPTDKMLQEFLLLINPMSSGILLLGISLLFKNQMRNTMVVVLSLVGTLVLYFNLLFFRFYNDFVTWPILLQGKNAQNLSSSVLELMSIWDCLLFIDVAVLFFLVLRKKVPVVGRLKRETAMIYALAVLLFMGNLTIAQAERPQLLTRSFDRQMLVKNIGLFNYHVYDMYLQMQTSTQRVLADSSDIVEVKNYTDANYKAPDPDMFGIAKDKNVFVISMESLQSFVIDNDVYGQEITPFLNSLKDESYYFENFYHQTEQGKTSDSEFIVDNSLFGRDSGAVFFTHGDNKYRATPEVLGEHGYTTSVMHANNGSFWNRDVMYKSLGYDEFYDVADYNVTEENSVGEWGMKDKEFFEQSIPHLQAQGKPFYTKLITLTNHFPFDLDDEDKFIDEFDSTSNTLNKYFTTVRYMDYALEKFFEDVKAAGLYEDSIFIMYGDHYGISANHNRAMAQYLEKDEITPYDSVQLQRVPLFIHIPGQEGKLVDTVSGQIDLRPTIMHLLGFDTKGDIQFGSDLFSPDYDPYMIFRNGGFVTDEVVFTNETCYDRATGEEKELASCEAVSSKATDDLAYSDKVVYGDLLRFLDDANANKDDEESTDPSSNENKDSKK</sequence>
<feature type="active site" evidence="8">
    <location>
        <position position="296"/>
    </location>
</feature>
<evidence type="ECO:0000256" key="12">
    <source>
        <dbReference type="SAM" id="Phobius"/>
    </source>
</evidence>
<feature type="binding site" evidence="9">
    <location>
        <position position="412"/>
    </location>
    <ligand>
        <name>substrate</name>
    </ligand>
</feature>
<evidence type="ECO:0000313" key="14">
    <source>
        <dbReference type="EMBL" id="SDC60469.1"/>
    </source>
</evidence>
<dbReference type="Pfam" id="PF00884">
    <property type="entry name" value="Sulfatase"/>
    <property type="match status" value="1"/>
</dbReference>
<feature type="domain" description="Sulfatase N-terminal" evidence="13">
    <location>
        <begin position="246"/>
        <end position="535"/>
    </location>
</feature>
<evidence type="ECO:0000256" key="6">
    <source>
        <dbReference type="ARBA" id="ARBA00023136"/>
    </source>
</evidence>
<feature type="transmembrane region" description="Helical" evidence="12">
    <location>
        <begin position="45"/>
        <end position="65"/>
    </location>
</feature>
<dbReference type="PANTHER" id="PTHR47371:SF1">
    <property type="entry name" value="LIPOTEICHOIC ACID SYNTHASE-LIKE YQGS"/>
    <property type="match status" value="1"/>
</dbReference>
<feature type="transmembrane region" description="Helical" evidence="12">
    <location>
        <begin position="72"/>
        <end position="95"/>
    </location>
</feature>
<keyword evidence="5 12" id="KW-1133">Transmembrane helix</keyword>
<dbReference type="InterPro" id="IPR017850">
    <property type="entry name" value="Alkaline_phosphatase_core_sf"/>
</dbReference>
<dbReference type="Gene3D" id="3.40.720.10">
    <property type="entry name" value="Alkaline Phosphatase, subunit A"/>
    <property type="match status" value="1"/>
</dbReference>
<evidence type="ECO:0000259" key="13">
    <source>
        <dbReference type="Pfam" id="PF00884"/>
    </source>
</evidence>
<accession>A0A1G6MY35</accession>
<protein>
    <submittedName>
        <fullName evidence="14">Uncharacterized sulfatase</fullName>
    </submittedName>
</protein>
<feature type="binding site" evidence="10">
    <location>
        <position position="254"/>
    </location>
    <ligand>
        <name>Mn(2+)</name>
        <dbReference type="ChEBI" id="CHEBI:29035"/>
    </ligand>
</feature>
<name>A0A1G6MY35_9BACI</name>